<feature type="compositionally biased region" description="Gly residues" evidence="1">
    <location>
        <begin position="729"/>
        <end position="739"/>
    </location>
</feature>
<keyword evidence="3" id="KW-1185">Reference proteome</keyword>
<feature type="region of interest" description="Disordered" evidence="1">
    <location>
        <begin position="358"/>
        <end position="377"/>
    </location>
</feature>
<evidence type="ECO:0000313" key="3">
    <source>
        <dbReference type="Proteomes" id="UP001203852"/>
    </source>
</evidence>
<dbReference type="Proteomes" id="UP001203852">
    <property type="component" value="Unassembled WGS sequence"/>
</dbReference>
<feature type="compositionally biased region" description="Polar residues" evidence="1">
    <location>
        <begin position="649"/>
        <end position="664"/>
    </location>
</feature>
<feature type="region of interest" description="Disordered" evidence="1">
    <location>
        <begin position="396"/>
        <end position="745"/>
    </location>
</feature>
<sequence length="745" mass="81421">MSDLVRGNPPGTTARGQNGGAPRTTAAGGAGPISTEPPRYRTPTDVMRERRAREARRAEEAAARLRHEDQRRTGQEEQVVGVGDDQMPRATARTSIGRPQPTQTYNISGPTGPAPGPSTRRQENVAPPQPDRSRTSRPAQSGARDPAISPTAQRNRTEAYENLNIPATARPAVPPEQTQRTSQQPQQPRPQAGTQPPPQSGPQTSGAGGRSRFPNAFERWEDLSAHWEGIVSSFIHRMQNNADELAGKSIERQMARQIEDLSAAGANLFHAVVELQRLRASSERKFQRWFFETRHEQEQGQERQAELERQLRAEREARTQSSTSIEAVRAEKTRTEELLKEMRRELQISKEEARRAWEELGRREQEERERTIALRSGEPTLIGGVQVVPMQGLPSRQVSTAHRPQAREGPTGGAGPSTMSGQQPSMAQRPPSRSQTTTTSLDSPGEESRQFTYQADTGNSPTVTDPFTESPQQRDPQGQLRRSPDTQFYATPPRPTQPQTSAATTAASRAAESGGPSAAPRSELRFYQTATTNVPMSGTLPPPVRQGTGDTGRSYMASSASGASEEEYHINPDGSYTRDTQGRRIPYHQPVGTGPGPSGLSAELSDIEGEEGEYSEEDDDHAADIERERMYTAQYRPQQQQQQPPTTTAANIPRTTSGPLSSIPQGRPSAPPAEYEGEGYDAPPVVTQATTNWEDLTRHRHPTRLSDILEEQASRTSPSRTSYISGSGPLPGDGSGGAGSSFARR</sequence>
<name>A0AAN6DPU0_9EURO</name>
<feature type="compositionally biased region" description="Basic and acidic residues" evidence="1">
    <location>
        <begin position="46"/>
        <end position="75"/>
    </location>
</feature>
<protein>
    <submittedName>
        <fullName evidence="2">Uncharacterized protein</fullName>
    </submittedName>
</protein>
<feature type="compositionally biased region" description="Low complexity" evidence="1">
    <location>
        <begin position="428"/>
        <end position="440"/>
    </location>
</feature>
<feature type="compositionally biased region" description="Basic and acidic residues" evidence="1">
    <location>
        <begin position="358"/>
        <end position="372"/>
    </location>
</feature>
<feature type="compositionally biased region" description="Polar residues" evidence="1">
    <location>
        <begin position="714"/>
        <end position="724"/>
    </location>
</feature>
<dbReference type="AlphaFoldDB" id="A0AAN6DPU0"/>
<feature type="compositionally biased region" description="Polar residues" evidence="1">
    <location>
        <begin position="450"/>
        <end position="476"/>
    </location>
</feature>
<feature type="compositionally biased region" description="Low complexity" evidence="1">
    <location>
        <begin position="175"/>
        <end position="194"/>
    </location>
</feature>
<comment type="caution">
    <text evidence="2">The sequence shown here is derived from an EMBL/GenBank/DDBJ whole genome shotgun (WGS) entry which is preliminary data.</text>
</comment>
<feature type="compositionally biased region" description="Acidic residues" evidence="1">
    <location>
        <begin position="605"/>
        <end position="621"/>
    </location>
</feature>
<feature type="region of interest" description="Disordered" evidence="1">
    <location>
        <begin position="1"/>
        <end position="213"/>
    </location>
</feature>
<evidence type="ECO:0000313" key="2">
    <source>
        <dbReference type="EMBL" id="KAI1610650.1"/>
    </source>
</evidence>
<proteinExistence type="predicted"/>
<gene>
    <name evidence="2" type="ORF">EDD36DRAFT_330932</name>
</gene>
<evidence type="ECO:0000256" key="1">
    <source>
        <dbReference type="SAM" id="MobiDB-lite"/>
    </source>
</evidence>
<dbReference type="EMBL" id="MU404358">
    <property type="protein sequence ID" value="KAI1610650.1"/>
    <property type="molecule type" value="Genomic_DNA"/>
</dbReference>
<feature type="compositionally biased region" description="Polar residues" evidence="1">
    <location>
        <begin position="417"/>
        <end position="426"/>
    </location>
</feature>
<organism evidence="2 3">
    <name type="scientific">Exophiala viscosa</name>
    <dbReference type="NCBI Taxonomy" id="2486360"/>
    <lineage>
        <taxon>Eukaryota</taxon>
        <taxon>Fungi</taxon>
        <taxon>Dikarya</taxon>
        <taxon>Ascomycota</taxon>
        <taxon>Pezizomycotina</taxon>
        <taxon>Eurotiomycetes</taxon>
        <taxon>Chaetothyriomycetidae</taxon>
        <taxon>Chaetothyriales</taxon>
        <taxon>Herpotrichiellaceae</taxon>
        <taxon>Exophiala</taxon>
    </lineage>
</organism>
<feature type="compositionally biased region" description="Low complexity" evidence="1">
    <location>
        <begin position="637"/>
        <end position="648"/>
    </location>
</feature>
<accession>A0AAN6DPU0</accession>
<reference evidence="2" key="1">
    <citation type="journal article" date="2022" name="bioRxiv">
        <title>Deciphering the potential niche of two novel black yeast fungi from a biological soil crust based on their genomes, phenotypes, and melanin regulation.</title>
        <authorList>
            <consortium name="DOE Joint Genome Institute"/>
            <person name="Carr E.C."/>
            <person name="Barton Q."/>
            <person name="Grambo S."/>
            <person name="Sullivan M."/>
            <person name="Renfro C.M."/>
            <person name="Kuo A."/>
            <person name="Pangilinan J."/>
            <person name="Lipzen A."/>
            <person name="Keymanesh K."/>
            <person name="Savage E."/>
            <person name="Barry K."/>
            <person name="Grigoriev I.V."/>
            <person name="Riekhof W.R."/>
            <person name="Harris S.S."/>
        </authorList>
    </citation>
    <scope>NUCLEOTIDE SEQUENCE</scope>
    <source>
        <strain evidence="2">JF 03-4F</strain>
    </source>
</reference>
<feature type="compositionally biased region" description="Low complexity" evidence="1">
    <location>
        <begin position="497"/>
        <end position="511"/>
    </location>
</feature>